<keyword evidence="3" id="KW-0732">Signal</keyword>
<evidence type="ECO:0008006" key="6">
    <source>
        <dbReference type="Google" id="ProtNLM"/>
    </source>
</evidence>
<dbReference type="PANTHER" id="PTHR47700">
    <property type="entry name" value="V CHITINASE, PUTATIVE (AFU_ORTHOLOGUE AFUA_6G13720)-RELATED"/>
    <property type="match status" value="1"/>
</dbReference>
<reference evidence="4" key="2">
    <citation type="submission" date="2023-06" db="EMBL/GenBank/DDBJ databases">
        <authorList>
            <consortium name="Lawrence Berkeley National Laboratory"/>
            <person name="Haridas S."/>
            <person name="Hensen N."/>
            <person name="Bonometti L."/>
            <person name="Westerberg I."/>
            <person name="Brannstrom I.O."/>
            <person name="Guillou S."/>
            <person name="Cros-Aarteil S."/>
            <person name="Calhoun S."/>
            <person name="Kuo A."/>
            <person name="Mondo S."/>
            <person name="Pangilinan J."/>
            <person name="Riley R."/>
            <person name="Labutti K."/>
            <person name="Andreopoulos B."/>
            <person name="Lipzen A."/>
            <person name="Chen C."/>
            <person name="Yanf M."/>
            <person name="Daum C."/>
            <person name="Ng V."/>
            <person name="Clum A."/>
            <person name="Steindorff A."/>
            <person name="Ohm R."/>
            <person name="Martin F."/>
            <person name="Silar P."/>
            <person name="Natvig D."/>
            <person name="Lalanne C."/>
            <person name="Gautier V."/>
            <person name="Ament-Velasquez S.L."/>
            <person name="Kruys A."/>
            <person name="Hutchinson M.I."/>
            <person name="Powell A.J."/>
            <person name="Barry K."/>
            <person name="Miller A.N."/>
            <person name="Grigoriev I.V."/>
            <person name="Debuchy R."/>
            <person name="Gladieux P."/>
            <person name="Thoren M.H."/>
            <person name="Johannesson H."/>
        </authorList>
    </citation>
    <scope>NUCLEOTIDE SEQUENCE</scope>
    <source>
        <strain evidence="4">CBS 955.72</strain>
    </source>
</reference>
<accession>A0AAJ0H7U8</accession>
<keyword evidence="1" id="KW-0147">Chitin-binding</keyword>
<dbReference type="EMBL" id="JAUIQD010000008">
    <property type="protein sequence ID" value="KAK3342198.1"/>
    <property type="molecule type" value="Genomic_DNA"/>
</dbReference>
<feature type="chain" id="PRO_5042480886" description="Secreted protein" evidence="3">
    <location>
        <begin position="26"/>
        <end position="90"/>
    </location>
</feature>
<dbReference type="InterPro" id="IPR053214">
    <property type="entry name" value="LysM12-like"/>
</dbReference>
<protein>
    <recommendedName>
        <fullName evidence="6">Secreted protein</fullName>
    </recommendedName>
</protein>
<gene>
    <name evidence="4" type="ORF">B0T25DRAFT_360526</name>
</gene>
<proteinExistence type="predicted"/>
<name>A0AAJ0H7U8_9PEZI</name>
<evidence type="ECO:0000313" key="5">
    <source>
        <dbReference type="Proteomes" id="UP001275084"/>
    </source>
</evidence>
<evidence type="ECO:0000313" key="4">
    <source>
        <dbReference type="EMBL" id="KAK3342198.1"/>
    </source>
</evidence>
<dbReference type="Proteomes" id="UP001275084">
    <property type="component" value="Unassembled WGS sequence"/>
</dbReference>
<dbReference type="GO" id="GO:0008061">
    <property type="term" value="F:chitin binding"/>
    <property type="evidence" value="ECO:0007669"/>
    <property type="project" value="UniProtKB-KW"/>
</dbReference>
<dbReference type="AlphaFoldDB" id="A0AAJ0H7U8"/>
<comment type="caution">
    <text evidence="4">The sequence shown here is derived from an EMBL/GenBank/DDBJ whole genome shotgun (WGS) entry which is preliminary data.</text>
</comment>
<evidence type="ECO:0000256" key="2">
    <source>
        <dbReference type="ARBA" id="ARBA00023026"/>
    </source>
</evidence>
<reference evidence="4" key="1">
    <citation type="journal article" date="2023" name="Mol. Phylogenet. Evol.">
        <title>Genome-scale phylogeny and comparative genomics of the fungal order Sordariales.</title>
        <authorList>
            <person name="Hensen N."/>
            <person name="Bonometti L."/>
            <person name="Westerberg I."/>
            <person name="Brannstrom I.O."/>
            <person name="Guillou S."/>
            <person name="Cros-Aarteil S."/>
            <person name="Calhoun S."/>
            <person name="Haridas S."/>
            <person name="Kuo A."/>
            <person name="Mondo S."/>
            <person name="Pangilinan J."/>
            <person name="Riley R."/>
            <person name="LaButti K."/>
            <person name="Andreopoulos B."/>
            <person name="Lipzen A."/>
            <person name="Chen C."/>
            <person name="Yan M."/>
            <person name="Daum C."/>
            <person name="Ng V."/>
            <person name="Clum A."/>
            <person name="Steindorff A."/>
            <person name="Ohm R.A."/>
            <person name="Martin F."/>
            <person name="Silar P."/>
            <person name="Natvig D.O."/>
            <person name="Lalanne C."/>
            <person name="Gautier V."/>
            <person name="Ament-Velasquez S.L."/>
            <person name="Kruys A."/>
            <person name="Hutchinson M.I."/>
            <person name="Powell A.J."/>
            <person name="Barry K."/>
            <person name="Miller A.N."/>
            <person name="Grigoriev I.V."/>
            <person name="Debuchy R."/>
            <person name="Gladieux P."/>
            <person name="Hiltunen Thoren M."/>
            <person name="Johannesson H."/>
        </authorList>
    </citation>
    <scope>NUCLEOTIDE SEQUENCE</scope>
    <source>
        <strain evidence="4">CBS 955.72</strain>
    </source>
</reference>
<dbReference type="PANTHER" id="PTHR47700:SF2">
    <property type="entry name" value="CHITINASE"/>
    <property type="match status" value="1"/>
</dbReference>
<organism evidence="4 5">
    <name type="scientific">Lasiosphaeria hispida</name>
    <dbReference type="NCBI Taxonomy" id="260671"/>
    <lineage>
        <taxon>Eukaryota</taxon>
        <taxon>Fungi</taxon>
        <taxon>Dikarya</taxon>
        <taxon>Ascomycota</taxon>
        <taxon>Pezizomycotina</taxon>
        <taxon>Sordariomycetes</taxon>
        <taxon>Sordariomycetidae</taxon>
        <taxon>Sordariales</taxon>
        <taxon>Lasiosphaeriaceae</taxon>
        <taxon>Lasiosphaeria</taxon>
    </lineage>
</organism>
<keyword evidence="2" id="KW-0843">Virulence</keyword>
<keyword evidence="5" id="KW-1185">Reference proteome</keyword>
<sequence length="90" mass="9547">MMFGAARVAVTIAVTALAVIGRVTAASHINSIYLPGEDACPVLCNISGPNPDNWTVYHSVARLNLCDKPVILTFNIFHSLDDPNLAAPSI</sequence>
<evidence type="ECO:0000256" key="3">
    <source>
        <dbReference type="SAM" id="SignalP"/>
    </source>
</evidence>
<evidence type="ECO:0000256" key="1">
    <source>
        <dbReference type="ARBA" id="ARBA00022669"/>
    </source>
</evidence>
<feature type="signal peptide" evidence="3">
    <location>
        <begin position="1"/>
        <end position="25"/>
    </location>
</feature>